<keyword evidence="1" id="KW-1133">Transmembrane helix</keyword>
<accession>A0ABQ1HDZ7</accession>
<feature type="transmembrane region" description="Helical" evidence="1">
    <location>
        <begin position="184"/>
        <end position="201"/>
    </location>
</feature>
<feature type="transmembrane region" description="Helical" evidence="1">
    <location>
        <begin position="118"/>
        <end position="140"/>
    </location>
</feature>
<feature type="transmembrane region" description="Helical" evidence="1">
    <location>
        <begin position="161"/>
        <end position="178"/>
    </location>
</feature>
<evidence type="ECO:0000259" key="2">
    <source>
        <dbReference type="Pfam" id="PF02517"/>
    </source>
</evidence>
<evidence type="ECO:0000313" key="3">
    <source>
        <dbReference type="EMBL" id="GGA73135.1"/>
    </source>
</evidence>
<dbReference type="EMBL" id="BMKC01000001">
    <property type="protein sequence ID" value="GGA73135.1"/>
    <property type="molecule type" value="Genomic_DNA"/>
</dbReference>
<feature type="transmembrane region" description="Helical" evidence="1">
    <location>
        <begin position="50"/>
        <end position="71"/>
    </location>
</feature>
<dbReference type="PANTHER" id="PTHR39430">
    <property type="entry name" value="MEMBRANE-ASSOCIATED PROTEASE-RELATED"/>
    <property type="match status" value="1"/>
</dbReference>
<reference evidence="4" key="1">
    <citation type="journal article" date="2019" name="Int. J. Syst. Evol. Microbiol.">
        <title>The Global Catalogue of Microorganisms (GCM) 10K type strain sequencing project: providing services to taxonomists for standard genome sequencing and annotation.</title>
        <authorList>
            <consortium name="The Broad Institute Genomics Platform"/>
            <consortium name="The Broad Institute Genome Sequencing Center for Infectious Disease"/>
            <person name="Wu L."/>
            <person name="Ma J."/>
        </authorList>
    </citation>
    <scope>NUCLEOTIDE SEQUENCE [LARGE SCALE GENOMIC DNA]</scope>
    <source>
        <strain evidence="4">CGMCC 1.15905</strain>
    </source>
</reference>
<feature type="domain" description="CAAX prenyl protease 2/Lysostaphin resistance protein A-like" evidence="2">
    <location>
        <begin position="126"/>
        <end position="218"/>
    </location>
</feature>
<evidence type="ECO:0000313" key="4">
    <source>
        <dbReference type="Proteomes" id="UP000623419"/>
    </source>
</evidence>
<proteinExistence type="predicted"/>
<comment type="caution">
    <text evidence="3">The sequence shown here is derived from an EMBL/GenBank/DDBJ whole genome shotgun (WGS) entry which is preliminary data.</text>
</comment>
<keyword evidence="4" id="KW-1185">Reference proteome</keyword>
<dbReference type="Pfam" id="PF02517">
    <property type="entry name" value="Rce1-like"/>
    <property type="match status" value="1"/>
</dbReference>
<keyword evidence="1" id="KW-0812">Transmembrane</keyword>
<dbReference type="Proteomes" id="UP000623419">
    <property type="component" value="Unassembled WGS sequence"/>
</dbReference>
<sequence length="276" mass="29055">MPSEMHDTQMTAVPTRWRTLAAVALFWLATIGILIGFGMVSHIAPAPFSAMAWGATSSIGLLALTAAFLHWERRDAGSAGLRFERRSIGRFGIGAAIGGALYGGHLLVLLSLTDVRIVPAPVIPTATLLLALATYLVLAMMEEIGFRGYALRRLEERTGRALALVLGALAFGALHLAYGWTLGAAMLGAGAGALLFGIAALVTRGLAVPIGVHAAWNLAGWSVGEKDGAGLWHLVIPEPAARAVTVGSLSYMLVMALGFIGFWQFGRVRARREGAT</sequence>
<name>A0ABQ1HDZ7_9GAMM</name>
<feature type="transmembrane region" description="Helical" evidence="1">
    <location>
        <begin position="20"/>
        <end position="44"/>
    </location>
</feature>
<dbReference type="PANTHER" id="PTHR39430:SF1">
    <property type="entry name" value="PROTEASE"/>
    <property type="match status" value="1"/>
</dbReference>
<feature type="transmembrane region" description="Helical" evidence="1">
    <location>
        <begin position="243"/>
        <end position="263"/>
    </location>
</feature>
<evidence type="ECO:0000256" key="1">
    <source>
        <dbReference type="SAM" id="Phobius"/>
    </source>
</evidence>
<dbReference type="InterPro" id="IPR003675">
    <property type="entry name" value="Rce1/LyrA-like_dom"/>
</dbReference>
<protein>
    <recommendedName>
        <fullName evidence="2">CAAX prenyl protease 2/Lysostaphin resistance protein A-like domain-containing protein</fullName>
    </recommendedName>
</protein>
<keyword evidence="1" id="KW-0472">Membrane</keyword>
<organism evidence="3 4">
    <name type="scientific">Arenimonas soli</name>
    <dbReference type="NCBI Taxonomy" id="2269504"/>
    <lineage>
        <taxon>Bacteria</taxon>
        <taxon>Pseudomonadati</taxon>
        <taxon>Pseudomonadota</taxon>
        <taxon>Gammaproteobacteria</taxon>
        <taxon>Lysobacterales</taxon>
        <taxon>Lysobacteraceae</taxon>
        <taxon>Arenimonas</taxon>
    </lineage>
</organism>
<gene>
    <name evidence="3" type="ORF">GCM10011521_09090</name>
</gene>
<feature type="transmembrane region" description="Helical" evidence="1">
    <location>
        <begin position="91"/>
        <end position="112"/>
    </location>
</feature>